<evidence type="ECO:0000313" key="1">
    <source>
        <dbReference type="EMBL" id="URE49023.1"/>
    </source>
</evidence>
<keyword evidence="2" id="KW-1185">Reference proteome</keyword>
<dbReference type="AlphaFoldDB" id="A0A9E7IM80"/>
<organism evidence="1 2">
    <name type="scientific">Musa troglodytarum</name>
    <name type="common">fe'i banana</name>
    <dbReference type="NCBI Taxonomy" id="320322"/>
    <lineage>
        <taxon>Eukaryota</taxon>
        <taxon>Viridiplantae</taxon>
        <taxon>Streptophyta</taxon>
        <taxon>Embryophyta</taxon>
        <taxon>Tracheophyta</taxon>
        <taxon>Spermatophyta</taxon>
        <taxon>Magnoliopsida</taxon>
        <taxon>Liliopsida</taxon>
        <taxon>Zingiberales</taxon>
        <taxon>Musaceae</taxon>
        <taxon>Musa</taxon>
    </lineage>
</organism>
<dbReference type="Proteomes" id="UP001055439">
    <property type="component" value="Chromosome 9"/>
</dbReference>
<dbReference type="EMBL" id="CP097511">
    <property type="protein sequence ID" value="URE49023.1"/>
    <property type="molecule type" value="Genomic_DNA"/>
</dbReference>
<name>A0A9E7IM80_9LILI</name>
<proteinExistence type="predicted"/>
<sequence>MASATTDGDDVVLELIDPSAVQNELRPEKVTSISTSDLYGSLLSGWLSNPPTFVASFVEASGVGFVPELCKGYLARNFVAASRCIDKPCLLFLLDNFLFVDQVRIALLPLEFAAGLRRDFSQLGEEAICTILDLMKDSFSIILAALVGDKLDNFRIRLTEYSEVSMQALTSIVRRNPVIANYKGYLFELTQHCILEEVAFGWGFSILSVEELVPLSRLRFCFLQGKGIERNFIYQAASKLPLLRKLALDLCDACEGGFDSPSHAERCFLSTVTISRCKSQKCAFDSQTMEAFRSVHKETIVIEWDCKEARTTVVKERI</sequence>
<evidence type="ECO:0000313" key="2">
    <source>
        <dbReference type="Proteomes" id="UP001055439"/>
    </source>
</evidence>
<accession>A0A9E7IM80</accession>
<gene>
    <name evidence="1" type="ORF">MUK42_14648</name>
</gene>
<protein>
    <submittedName>
        <fullName evidence="1">BTB POZ domain-containing protein</fullName>
    </submittedName>
</protein>
<dbReference type="OrthoDB" id="775260at2759"/>
<reference evidence="1" key="1">
    <citation type="submission" date="2022-05" db="EMBL/GenBank/DDBJ databases">
        <title>The Musa troglodytarum L. genome provides insights into the mechanism of non-climacteric behaviour and enrichment of carotenoids.</title>
        <authorList>
            <person name="Wang J."/>
        </authorList>
    </citation>
    <scope>NUCLEOTIDE SEQUENCE</scope>
    <source>
        <tissue evidence="1">Leaf</tissue>
    </source>
</reference>